<dbReference type="Proteomes" id="UP000070533">
    <property type="component" value="Unassembled WGS sequence"/>
</dbReference>
<accession>A0A133Q9R7</accession>
<dbReference type="EMBL" id="LRQG01000092">
    <property type="protein sequence ID" value="KXA39543.1"/>
    <property type="molecule type" value="Genomic_DNA"/>
</dbReference>
<evidence type="ECO:0000313" key="2">
    <source>
        <dbReference type="Proteomes" id="UP000070533"/>
    </source>
</evidence>
<comment type="caution">
    <text evidence="1">The sequence shown here is derived from an EMBL/GenBank/DDBJ whole genome shotgun (WGS) entry which is preliminary data.</text>
</comment>
<protein>
    <submittedName>
        <fullName evidence="1">Uncharacterized protein</fullName>
    </submittedName>
</protein>
<organism evidence="1 2">
    <name type="scientific">Prevotella corporis</name>
    <dbReference type="NCBI Taxonomy" id="28128"/>
    <lineage>
        <taxon>Bacteria</taxon>
        <taxon>Pseudomonadati</taxon>
        <taxon>Bacteroidota</taxon>
        <taxon>Bacteroidia</taxon>
        <taxon>Bacteroidales</taxon>
        <taxon>Prevotellaceae</taxon>
        <taxon>Prevotella</taxon>
    </lineage>
</organism>
<proteinExistence type="predicted"/>
<dbReference type="PATRIC" id="fig|28128.5.peg.1402"/>
<name>A0A133Q9R7_9BACT</name>
<gene>
    <name evidence="1" type="ORF">HMPREF3226_01379</name>
</gene>
<evidence type="ECO:0000313" key="1">
    <source>
        <dbReference type="EMBL" id="KXA39543.1"/>
    </source>
</evidence>
<dbReference type="AlphaFoldDB" id="A0A133Q9R7"/>
<reference evidence="2" key="1">
    <citation type="submission" date="2016-01" db="EMBL/GenBank/DDBJ databases">
        <authorList>
            <person name="Mitreva M."/>
            <person name="Pepin K.H."/>
            <person name="Mihindukulasuriya K.A."/>
            <person name="Fulton R."/>
            <person name="Fronick C."/>
            <person name="O'Laughlin M."/>
            <person name="Miner T."/>
            <person name="Herter B."/>
            <person name="Rosa B.A."/>
            <person name="Cordes M."/>
            <person name="Tomlinson C."/>
            <person name="Wollam A."/>
            <person name="Palsikar V.B."/>
            <person name="Mardis E.R."/>
            <person name="Wilson R.K."/>
        </authorList>
    </citation>
    <scope>NUCLEOTIDE SEQUENCE [LARGE SCALE GENOMIC DNA]</scope>
    <source>
        <strain evidence="2">MJR7716</strain>
    </source>
</reference>
<sequence length="42" mass="5044">MNNRFAIGDLWPCDWSPFRLQKLTFYKLIAIVLIFNDLQNDL</sequence>
<keyword evidence="2" id="KW-1185">Reference proteome</keyword>